<dbReference type="EMBL" id="BT068543">
    <property type="protein sequence ID" value="ACN35440.1"/>
    <property type="molecule type" value="mRNA"/>
</dbReference>
<sequence>MLLLDGDLVLSSSGSTGAASRTSDSGRELVAALLESPGIRHAVDRLKVAPERRISAGQEGAPKHVYVFQREYATVDPARVELVGTDEATTCIGVVIRNNKTGMTSVSHMDFPEIVEGGIKQMLELLGSPYWWLC</sequence>
<accession>C0PJS4</accession>
<protein>
    <recommendedName>
        <fullName evidence="2">Protein N-terminal asparagine amidohydrolase</fullName>
    </recommendedName>
</protein>
<name>C0PJS4_MAIZE</name>
<dbReference type="RefSeq" id="NP_001131491.2">
    <property type="nucleotide sequence ID" value="NM_001138019.2"/>
</dbReference>
<dbReference type="PANTHER" id="PTHR12498:SF0">
    <property type="entry name" value="PROTEIN N-TERMINAL ASPARAGINE AMIDOHYDROLASE"/>
    <property type="match status" value="1"/>
</dbReference>
<dbReference type="Pfam" id="PF14736">
    <property type="entry name" value="N_Asn_amidohyd"/>
    <property type="match status" value="1"/>
</dbReference>
<dbReference type="ExpressionAtlas" id="C0PJS4">
    <property type="expression patterns" value="baseline and differential"/>
</dbReference>
<proteinExistence type="evidence at transcript level"/>
<dbReference type="OrthoDB" id="539995at2759"/>
<dbReference type="GeneID" id="100192828"/>
<dbReference type="AlphaFoldDB" id="C0PJS4"/>
<dbReference type="InterPro" id="IPR026750">
    <property type="entry name" value="NTAN1"/>
</dbReference>
<organism evidence="1">
    <name type="scientific">Zea mays</name>
    <name type="common">Maize</name>
    <dbReference type="NCBI Taxonomy" id="4577"/>
    <lineage>
        <taxon>Eukaryota</taxon>
        <taxon>Viridiplantae</taxon>
        <taxon>Streptophyta</taxon>
        <taxon>Embryophyta</taxon>
        <taxon>Tracheophyta</taxon>
        <taxon>Spermatophyta</taxon>
        <taxon>Magnoliopsida</taxon>
        <taxon>Liliopsida</taxon>
        <taxon>Poales</taxon>
        <taxon>Poaceae</taxon>
        <taxon>PACMAD clade</taxon>
        <taxon>Panicoideae</taxon>
        <taxon>Andropogonodae</taxon>
        <taxon>Andropogoneae</taxon>
        <taxon>Tripsacinae</taxon>
        <taxon>Zea</taxon>
    </lineage>
</organism>
<dbReference type="KEGG" id="zma:100192828"/>
<dbReference type="GO" id="GO:0008418">
    <property type="term" value="F:protein-N-terminal asparagine amidohydrolase activity"/>
    <property type="evidence" value="ECO:0007669"/>
    <property type="project" value="InterPro"/>
</dbReference>
<evidence type="ECO:0008006" key="2">
    <source>
        <dbReference type="Google" id="ProtNLM"/>
    </source>
</evidence>
<dbReference type="PANTHER" id="PTHR12498">
    <property type="entry name" value="N-TERMINAL ASPARAGINE AMIDOHYDROLASE"/>
    <property type="match status" value="1"/>
</dbReference>
<evidence type="ECO:0000313" key="1">
    <source>
        <dbReference type="EMBL" id="ACN35440.1"/>
    </source>
</evidence>
<reference evidence="1" key="1">
    <citation type="journal article" date="2009" name="PLoS Genet.">
        <title>Sequencing, mapping, and analysis of 27,455 maize full-length cDNAs.</title>
        <authorList>
            <person name="Soderlund C."/>
            <person name="Descour A."/>
            <person name="Kudrna D."/>
            <person name="Bomhoff M."/>
            <person name="Boyd L."/>
            <person name="Currie J."/>
            <person name="Angelova A."/>
            <person name="Collura K."/>
            <person name="Wissotski M."/>
            <person name="Ashley E."/>
            <person name="Morrow D."/>
            <person name="Fernandes J."/>
            <person name="Walbot V."/>
            <person name="Yu Y."/>
        </authorList>
    </citation>
    <scope>NUCLEOTIDE SEQUENCE</scope>
    <source>
        <strain evidence="1">B73</strain>
    </source>
</reference>
<dbReference type="HOGENOM" id="CLU_1899262_0_0_1"/>